<dbReference type="EMBL" id="UINC01117164">
    <property type="protein sequence ID" value="SVC89402.1"/>
    <property type="molecule type" value="Genomic_DNA"/>
</dbReference>
<name>A0A382QX20_9ZZZZ</name>
<reference evidence="1" key="1">
    <citation type="submission" date="2018-05" db="EMBL/GenBank/DDBJ databases">
        <authorList>
            <person name="Lanie J.A."/>
            <person name="Ng W.-L."/>
            <person name="Kazmierczak K.M."/>
            <person name="Andrzejewski T.M."/>
            <person name="Davidsen T.M."/>
            <person name="Wayne K.J."/>
            <person name="Tettelin H."/>
            <person name="Glass J.I."/>
            <person name="Rusch D."/>
            <person name="Podicherti R."/>
            <person name="Tsui H.-C.T."/>
            <person name="Winkler M.E."/>
        </authorList>
    </citation>
    <scope>NUCLEOTIDE SEQUENCE</scope>
</reference>
<gene>
    <name evidence="1" type="ORF">METZ01_LOCUS342256</name>
</gene>
<protein>
    <submittedName>
        <fullName evidence="1">Uncharacterized protein</fullName>
    </submittedName>
</protein>
<accession>A0A382QX20</accession>
<dbReference type="AlphaFoldDB" id="A0A382QX20"/>
<sequence length="46" mass="5143">MTIAPDPSGELIRTDAKRTPLLTRTEEMCLKLTYLSVLPRSLALVK</sequence>
<organism evidence="1">
    <name type="scientific">marine metagenome</name>
    <dbReference type="NCBI Taxonomy" id="408172"/>
    <lineage>
        <taxon>unclassified sequences</taxon>
        <taxon>metagenomes</taxon>
        <taxon>ecological metagenomes</taxon>
    </lineage>
</organism>
<evidence type="ECO:0000313" key="1">
    <source>
        <dbReference type="EMBL" id="SVC89402.1"/>
    </source>
</evidence>
<proteinExistence type="predicted"/>